<dbReference type="InterPro" id="IPR019494">
    <property type="entry name" value="FIST_C"/>
</dbReference>
<dbReference type="SMART" id="SM01204">
    <property type="entry name" value="FIST_C"/>
    <property type="match status" value="1"/>
</dbReference>
<evidence type="ECO:0008006" key="5">
    <source>
        <dbReference type="Google" id="ProtNLM"/>
    </source>
</evidence>
<dbReference type="SMART" id="SM00897">
    <property type="entry name" value="FIST"/>
    <property type="match status" value="1"/>
</dbReference>
<dbReference type="PANTHER" id="PTHR40252:SF2">
    <property type="entry name" value="BLR0328 PROTEIN"/>
    <property type="match status" value="1"/>
</dbReference>
<evidence type="ECO:0000313" key="4">
    <source>
        <dbReference type="Proteomes" id="UP000231019"/>
    </source>
</evidence>
<dbReference type="Proteomes" id="UP000231019">
    <property type="component" value="Unassembled WGS sequence"/>
</dbReference>
<feature type="domain" description="FIST C-domain" evidence="2">
    <location>
        <begin position="229"/>
        <end position="364"/>
    </location>
</feature>
<dbReference type="AlphaFoldDB" id="A0A2M7G5P8"/>
<feature type="domain" description="FIST" evidence="1">
    <location>
        <begin position="36"/>
        <end position="228"/>
    </location>
</feature>
<gene>
    <name evidence="3" type="ORF">COW36_09240</name>
</gene>
<comment type="caution">
    <text evidence="3">The sequence shown here is derived from an EMBL/GenBank/DDBJ whole genome shotgun (WGS) entry which is preliminary data.</text>
</comment>
<evidence type="ECO:0000313" key="3">
    <source>
        <dbReference type="EMBL" id="PIW17350.1"/>
    </source>
</evidence>
<reference evidence="3 4" key="1">
    <citation type="submission" date="2017-09" db="EMBL/GenBank/DDBJ databases">
        <title>Depth-based differentiation of microbial function through sediment-hosted aquifers and enrichment of novel symbionts in the deep terrestrial subsurface.</title>
        <authorList>
            <person name="Probst A.J."/>
            <person name="Ladd B."/>
            <person name="Jarett J.K."/>
            <person name="Geller-Mcgrath D.E."/>
            <person name="Sieber C.M."/>
            <person name="Emerson J.B."/>
            <person name="Anantharaman K."/>
            <person name="Thomas B.C."/>
            <person name="Malmstrom R."/>
            <person name="Stieglmeier M."/>
            <person name="Klingl A."/>
            <person name="Woyke T."/>
            <person name="Ryan C.M."/>
            <person name="Banfield J.F."/>
        </authorList>
    </citation>
    <scope>NUCLEOTIDE SEQUENCE [LARGE SCALE GENOMIC DNA]</scope>
    <source>
        <strain evidence="3">CG17_big_fil_post_rev_8_21_14_2_50_48_46</strain>
    </source>
</reference>
<name>A0A2M7G5P8_9BACT</name>
<dbReference type="Pfam" id="PF10442">
    <property type="entry name" value="FIST_C"/>
    <property type="match status" value="1"/>
</dbReference>
<dbReference type="PANTHER" id="PTHR40252">
    <property type="entry name" value="BLR0328 PROTEIN"/>
    <property type="match status" value="1"/>
</dbReference>
<evidence type="ECO:0000259" key="2">
    <source>
        <dbReference type="SMART" id="SM01204"/>
    </source>
</evidence>
<accession>A0A2M7G5P8</accession>
<proteinExistence type="predicted"/>
<protein>
    <recommendedName>
        <fullName evidence="5">Histidine kinase</fullName>
    </recommendedName>
</protein>
<evidence type="ECO:0000259" key="1">
    <source>
        <dbReference type="SMART" id="SM00897"/>
    </source>
</evidence>
<dbReference type="Pfam" id="PF08495">
    <property type="entry name" value="FIST"/>
    <property type="match status" value="1"/>
</dbReference>
<organism evidence="3 4">
    <name type="scientific">bacterium (Candidatus Blackallbacteria) CG17_big_fil_post_rev_8_21_14_2_50_48_46</name>
    <dbReference type="NCBI Taxonomy" id="2014261"/>
    <lineage>
        <taxon>Bacteria</taxon>
        <taxon>Candidatus Blackallbacteria</taxon>
    </lineage>
</organism>
<sequence length="387" mass="41708">MASLPEIQYLSASTQIPDPFRAGIQIGEKLLPIAPEVVFLFASCQYLENLSELAEGLYEILGENLILLGGTSDGFYETEAVAHHGVSAFAINAQGRVVWKLACVELREADWSKTAAQAAREALVPEQDPVLAFVFADGIYANGTQIAEGLRQVLSIPCLGGLVADDRRFKKTGLIANRQVIENSVLVLTASGDLPFWINAATGWMPTGDTSQVSSVQGNQLKQIGTQTAMKFIAEQTGRMVGAMDFGVVPLAVQAEVGQDIKVLRTSSDSNPETGSISLFGEVPLGAEINVCRSTLEEIIQAVDQALLPFDEARFKPAAVMAVSCAGRKWLFQEGGKEELNRIKTLLGPLPLVGFLSFGEIGPFYRHGEYSASYFHNMTFVVCVLGS</sequence>
<dbReference type="InterPro" id="IPR013702">
    <property type="entry name" value="FIST_domain_N"/>
</dbReference>
<dbReference type="EMBL" id="PFFQ01000024">
    <property type="protein sequence ID" value="PIW17350.1"/>
    <property type="molecule type" value="Genomic_DNA"/>
</dbReference>